<name>A0A1X7VAM8_AMPQE</name>
<accession>A0A1X7VAM8</accession>
<proteinExistence type="predicted"/>
<dbReference type="EnsemblMetazoa" id="Aqu2.1.37048_001">
    <property type="protein sequence ID" value="Aqu2.1.37048_001"/>
    <property type="gene ID" value="Aqu2.1.37048"/>
</dbReference>
<dbReference type="AlphaFoldDB" id="A0A1X7VAM8"/>
<reference evidence="1" key="1">
    <citation type="submission" date="2017-05" db="UniProtKB">
        <authorList>
            <consortium name="EnsemblMetazoa"/>
        </authorList>
    </citation>
    <scope>IDENTIFICATION</scope>
</reference>
<sequence length="134" mass="14970">MIHTQTSNCPILTICLLHKQCLSLMMTETNLVAPLTLAQTLTIVDFFHSVYSFQHYLECHSLFYCEGYPTGRPTHSVQATPVTGRTTNFVHVTPATGRPTHSVQATPPTKWPTHSMQATPATVRYSFCTGYSCY</sequence>
<organism evidence="1">
    <name type="scientific">Amphimedon queenslandica</name>
    <name type="common">Sponge</name>
    <dbReference type="NCBI Taxonomy" id="400682"/>
    <lineage>
        <taxon>Eukaryota</taxon>
        <taxon>Metazoa</taxon>
        <taxon>Porifera</taxon>
        <taxon>Demospongiae</taxon>
        <taxon>Heteroscleromorpha</taxon>
        <taxon>Haplosclerida</taxon>
        <taxon>Niphatidae</taxon>
        <taxon>Amphimedon</taxon>
    </lineage>
</organism>
<protein>
    <submittedName>
        <fullName evidence="1">Uncharacterized protein</fullName>
    </submittedName>
</protein>
<dbReference type="InParanoid" id="A0A1X7VAM8"/>
<dbReference type="OrthoDB" id="2384350at2759"/>
<evidence type="ECO:0000313" key="1">
    <source>
        <dbReference type="EnsemblMetazoa" id="Aqu2.1.37048_001"/>
    </source>
</evidence>